<accession>A0A1E5SZQ9</accession>
<dbReference type="EMBL" id="MDGQ01000005">
    <property type="protein sequence ID" value="OEK04595.1"/>
    <property type="molecule type" value="Genomic_DNA"/>
</dbReference>
<keyword evidence="5" id="KW-1185">Reference proteome</keyword>
<organism evidence="4 5">
    <name type="scientific">Roseivirga misakiensis</name>
    <dbReference type="NCBI Taxonomy" id="1563681"/>
    <lineage>
        <taxon>Bacteria</taxon>
        <taxon>Pseudomonadati</taxon>
        <taxon>Bacteroidota</taxon>
        <taxon>Cytophagia</taxon>
        <taxon>Cytophagales</taxon>
        <taxon>Roseivirgaceae</taxon>
        <taxon>Roseivirga</taxon>
    </lineage>
</organism>
<dbReference type="Gene3D" id="3.40.50.2300">
    <property type="match status" value="1"/>
</dbReference>
<evidence type="ECO:0008006" key="6">
    <source>
        <dbReference type="Google" id="ProtNLM"/>
    </source>
</evidence>
<evidence type="ECO:0000259" key="2">
    <source>
        <dbReference type="PROSITE" id="PS50110"/>
    </source>
</evidence>
<comment type="caution">
    <text evidence="4">The sequence shown here is derived from an EMBL/GenBank/DDBJ whole genome shotgun (WGS) entry which is preliminary data.</text>
</comment>
<dbReference type="InterPro" id="IPR001789">
    <property type="entry name" value="Sig_transdc_resp-reg_receiver"/>
</dbReference>
<dbReference type="Pfam" id="PF04397">
    <property type="entry name" value="LytTR"/>
    <property type="match status" value="1"/>
</dbReference>
<keyword evidence="1" id="KW-0597">Phosphoprotein</keyword>
<dbReference type="PROSITE" id="PS50110">
    <property type="entry name" value="RESPONSE_REGULATORY"/>
    <property type="match status" value="1"/>
</dbReference>
<dbReference type="PANTHER" id="PTHR37299:SF1">
    <property type="entry name" value="STAGE 0 SPORULATION PROTEIN A HOMOLOG"/>
    <property type="match status" value="1"/>
</dbReference>
<feature type="modified residue" description="4-aspartylphosphate" evidence="1">
    <location>
        <position position="55"/>
    </location>
</feature>
<feature type="domain" description="Response regulatory" evidence="2">
    <location>
        <begin position="2"/>
        <end position="115"/>
    </location>
</feature>
<dbReference type="InterPro" id="IPR011006">
    <property type="entry name" value="CheY-like_superfamily"/>
</dbReference>
<dbReference type="GO" id="GO:0003677">
    <property type="term" value="F:DNA binding"/>
    <property type="evidence" value="ECO:0007669"/>
    <property type="project" value="InterPro"/>
</dbReference>
<reference evidence="4 5" key="1">
    <citation type="submission" date="2016-08" db="EMBL/GenBank/DDBJ databases">
        <title>Draft genome of Fabibacter sp. strain SK-8.</title>
        <authorList>
            <person name="Wong S.-K."/>
            <person name="Hamasaki K."/>
            <person name="Yoshizawa S."/>
        </authorList>
    </citation>
    <scope>NUCLEOTIDE SEQUENCE [LARGE SCALE GENOMIC DNA]</scope>
    <source>
        <strain evidence="4 5">SK-8</strain>
    </source>
</reference>
<proteinExistence type="predicted"/>
<dbReference type="AlphaFoldDB" id="A0A1E5SZQ9"/>
<evidence type="ECO:0000259" key="3">
    <source>
        <dbReference type="PROSITE" id="PS50930"/>
    </source>
</evidence>
<protein>
    <recommendedName>
        <fullName evidence="6">DNA-binding response regulator</fullName>
    </recommendedName>
</protein>
<dbReference type="Gene3D" id="2.40.50.1020">
    <property type="entry name" value="LytTr DNA-binding domain"/>
    <property type="match status" value="1"/>
</dbReference>
<evidence type="ECO:0000313" key="4">
    <source>
        <dbReference type="EMBL" id="OEK04595.1"/>
    </source>
</evidence>
<name>A0A1E5SZQ9_9BACT</name>
<dbReference type="SMART" id="SM00850">
    <property type="entry name" value="LytTR"/>
    <property type="match status" value="1"/>
</dbReference>
<dbReference type="GO" id="GO:0000156">
    <property type="term" value="F:phosphorelay response regulator activity"/>
    <property type="evidence" value="ECO:0007669"/>
    <property type="project" value="InterPro"/>
</dbReference>
<dbReference type="SUPFAM" id="SSF52172">
    <property type="entry name" value="CheY-like"/>
    <property type="match status" value="1"/>
</dbReference>
<dbReference type="InterPro" id="IPR007492">
    <property type="entry name" value="LytTR_DNA-bd_dom"/>
</dbReference>
<evidence type="ECO:0000313" key="5">
    <source>
        <dbReference type="Proteomes" id="UP000095552"/>
    </source>
</evidence>
<dbReference type="PANTHER" id="PTHR37299">
    <property type="entry name" value="TRANSCRIPTIONAL REGULATOR-RELATED"/>
    <property type="match status" value="1"/>
</dbReference>
<gene>
    <name evidence="4" type="ORF">BFP71_14130</name>
</gene>
<feature type="domain" description="HTH LytTR-type" evidence="3">
    <location>
        <begin position="147"/>
        <end position="254"/>
    </location>
</feature>
<dbReference type="Pfam" id="PF00072">
    <property type="entry name" value="Response_reg"/>
    <property type="match status" value="1"/>
</dbReference>
<dbReference type="InterPro" id="IPR046947">
    <property type="entry name" value="LytR-like"/>
</dbReference>
<dbReference type="Proteomes" id="UP000095552">
    <property type="component" value="Unassembled WGS sequence"/>
</dbReference>
<dbReference type="RefSeq" id="WP_069836099.1">
    <property type="nucleotide sequence ID" value="NZ_MDGQ01000005.1"/>
</dbReference>
<dbReference type="PROSITE" id="PS50930">
    <property type="entry name" value="HTH_LYTTR"/>
    <property type="match status" value="1"/>
</dbReference>
<dbReference type="FunFam" id="3.40.50.2300:FF:000361">
    <property type="entry name" value="Two-component system response regulator"/>
    <property type="match status" value="1"/>
</dbReference>
<dbReference type="STRING" id="1563681.BFP71_14130"/>
<sequence length="254" mass="29477">MKVLIVEDEQGGAQNLCDILLSINQEIEILAIVESVKESVDWIKSNVKPDLGFFDIRLADGDSFEIFEQIEIHFPIIFTSAYDEYALKAFKVNSVDYLLKPIEKEALKAALDKFHTIYANKTSTYHELLATITELRKTASRRYKQNLLVYYRDQIIPLSILDIAYFQLENEMVYCLTHRGDKYQIDQTLERISSQIDPELFFRANRQFIISRKSVQSASQHFNRKLKIKLSPAPKEELAISKTKAVPFKTWLES</sequence>
<dbReference type="SMART" id="SM00448">
    <property type="entry name" value="REC"/>
    <property type="match status" value="1"/>
</dbReference>
<evidence type="ECO:0000256" key="1">
    <source>
        <dbReference type="PROSITE-ProRule" id="PRU00169"/>
    </source>
</evidence>
<dbReference type="OrthoDB" id="1646880at2"/>